<dbReference type="GO" id="GO:0006260">
    <property type="term" value="P:DNA replication"/>
    <property type="evidence" value="ECO:0007669"/>
    <property type="project" value="UniProtKB-KW"/>
</dbReference>
<evidence type="ECO:0000256" key="7">
    <source>
        <dbReference type="ARBA" id="ARBA00023204"/>
    </source>
</evidence>
<dbReference type="InterPro" id="IPR048993">
    <property type="entry name" value="SSRP1-like_PH1"/>
</dbReference>
<evidence type="ECO:0000256" key="6">
    <source>
        <dbReference type="ARBA" id="ARBA00023163"/>
    </source>
</evidence>
<dbReference type="Pfam" id="PF17292">
    <property type="entry name" value="POB3_N"/>
    <property type="match status" value="1"/>
</dbReference>
<dbReference type="PRINTS" id="PR00887">
    <property type="entry name" value="SSRCOGNITION"/>
</dbReference>
<dbReference type="PANTHER" id="PTHR45849">
    <property type="entry name" value="FACT COMPLEX SUBUNIT SSRP1"/>
    <property type="match status" value="1"/>
</dbReference>
<dbReference type="Pfam" id="PF03531">
    <property type="entry name" value="SSrecog"/>
    <property type="match status" value="1"/>
</dbReference>
<name>A0A2U1PJ27_ARTAN</name>
<evidence type="ECO:0000313" key="11">
    <source>
        <dbReference type="EMBL" id="PWA85764.1"/>
    </source>
</evidence>
<keyword evidence="8 9" id="KW-0539">Nucleus</keyword>
<keyword evidence="7 9" id="KW-0234">DNA repair</keyword>
<evidence type="ECO:0000256" key="3">
    <source>
        <dbReference type="ARBA" id="ARBA00022705"/>
    </source>
</evidence>
<dbReference type="Pfam" id="PF08512">
    <property type="entry name" value="Rttp106-like_middle"/>
    <property type="match status" value="1"/>
</dbReference>
<dbReference type="GO" id="GO:0006281">
    <property type="term" value="P:DNA repair"/>
    <property type="evidence" value="ECO:0007669"/>
    <property type="project" value="UniProtKB-KW"/>
</dbReference>
<dbReference type="InterPro" id="IPR038167">
    <property type="entry name" value="SSRP1_sf"/>
</dbReference>
<dbReference type="OrthoDB" id="498543at2759"/>
<dbReference type="GO" id="GO:0042393">
    <property type="term" value="F:histone binding"/>
    <property type="evidence" value="ECO:0007669"/>
    <property type="project" value="TreeGrafter"/>
</dbReference>
<dbReference type="GO" id="GO:0031491">
    <property type="term" value="F:nucleosome binding"/>
    <property type="evidence" value="ECO:0007669"/>
    <property type="project" value="TreeGrafter"/>
</dbReference>
<dbReference type="Proteomes" id="UP000245207">
    <property type="component" value="Unassembled WGS sequence"/>
</dbReference>
<evidence type="ECO:0000313" key="12">
    <source>
        <dbReference type="Proteomes" id="UP000245207"/>
    </source>
</evidence>
<evidence type="ECO:0000256" key="2">
    <source>
        <dbReference type="ARBA" id="ARBA00022454"/>
    </source>
</evidence>
<dbReference type="SUPFAM" id="SSF50729">
    <property type="entry name" value="PH domain-like"/>
    <property type="match status" value="1"/>
</dbReference>
<feature type="domain" description="Histone chaperone RTT106/FACT complex subunit SPT16-like middle" evidence="10">
    <location>
        <begin position="364"/>
        <end position="451"/>
    </location>
</feature>
<dbReference type="EMBL" id="PKPP01001090">
    <property type="protein sequence ID" value="PWA85764.1"/>
    <property type="molecule type" value="Genomic_DNA"/>
</dbReference>
<evidence type="ECO:0000256" key="5">
    <source>
        <dbReference type="ARBA" id="ARBA00023015"/>
    </source>
</evidence>
<evidence type="ECO:0000256" key="1">
    <source>
        <dbReference type="ARBA" id="ARBA00010060"/>
    </source>
</evidence>
<keyword evidence="3 9" id="KW-0235">DNA replication</keyword>
<dbReference type="STRING" id="35608.A0A2U1PJ27"/>
<dbReference type="GO" id="GO:0035101">
    <property type="term" value="C:FACT complex"/>
    <property type="evidence" value="ECO:0007669"/>
    <property type="project" value="TreeGrafter"/>
</dbReference>
<dbReference type="Pfam" id="PF21103">
    <property type="entry name" value="PH1_SSRP1-like"/>
    <property type="match status" value="1"/>
</dbReference>
<comment type="caution">
    <text evidence="11">The sequence shown here is derived from an EMBL/GenBank/DDBJ whole genome shotgun (WGS) entry which is preliminary data.</text>
</comment>
<dbReference type="InterPro" id="IPR024954">
    <property type="entry name" value="SSRP1_DD"/>
</dbReference>
<dbReference type="Gene3D" id="2.30.29.220">
    <property type="entry name" value="Structure-specific recognition protein (SSRP1)"/>
    <property type="match status" value="1"/>
</dbReference>
<dbReference type="SMART" id="SM01287">
    <property type="entry name" value="Rtt106"/>
    <property type="match status" value="1"/>
</dbReference>
<proteinExistence type="inferred from homology"/>
<dbReference type="Gene3D" id="2.30.29.30">
    <property type="entry name" value="Pleckstrin-homology domain (PH domain)/Phosphotyrosine-binding domain (PTB)"/>
    <property type="match status" value="2"/>
</dbReference>
<keyword evidence="4 9" id="KW-0227">DNA damage</keyword>
<dbReference type="InterPro" id="IPR050454">
    <property type="entry name" value="RTT106/SSRP1_HistChap/FACT"/>
</dbReference>
<dbReference type="InterPro" id="IPR011993">
    <property type="entry name" value="PH-like_dom_sf"/>
</dbReference>
<dbReference type="InterPro" id="IPR035417">
    <property type="entry name" value="SSRP1/POB3_N"/>
</dbReference>
<dbReference type="PANTHER" id="PTHR45849:SF1">
    <property type="entry name" value="FACT COMPLEX SUBUNIT SSRP1"/>
    <property type="match status" value="1"/>
</dbReference>
<dbReference type="AlphaFoldDB" id="A0A2U1PJ27"/>
<keyword evidence="5 9" id="KW-0805">Transcription regulation</keyword>
<dbReference type="Gene3D" id="2.30.29.150">
    <property type="match status" value="1"/>
</dbReference>
<gene>
    <name evidence="11" type="ORF">CTI12_AA145620</name>
</gene>
<evidence type="ECO:0000256" key="4">
    <source>
        <dbReference type="ARBA" id="ARBA00022763"/>
    </source>
</evidence>
<reference evidence="11 12" key="1">
    <citation type="journal article" date="2018" name="Mol. Plant">
        <title>The genome of Artemisia annua provides insight into the evolution of Asteraceae family and artemisinin biosynthesis.</title>
        <authorList>
            <person name="Shen Q."/>
            <person name="Zhang L."/>
            <person name="Liao Z."/>
            <person name="Wang S."/>
            <person name="Yan T."/>
            <person name="Shi P."/>
            <person name="Liu M."/>
            <person name="Fu X."/>
            <person name="Pan Q."/>
            <person name="Wang Y."/>
            <person name="Lv Z."/>
            <person name="Lu X."/>
            <person name="Zhang F."/>
            <person name="Jiang W."/>
            <person name="Ma Y."/>
            <person name="Chen M."/>
            <person name="Hao X."/>
            <person name="Li L."/>
            <person name="Tang Y."/>
            <person name="Lv G."/>
            <person name="Zhou Y."/>
            <person name="Sun X."/>
            <person name="Brodelius P.E."/>
            <person name="Rose J.K.C."/>
            <person name="Tang K."/>
        </authorList>
    </citation>
    <scope>NUCLEOTIDE SEQUENCE [LARGE SCALE GENOMIC DNA]</scope>
    <source>
        <strain evidence="12">cv. Huhao1</strain>
        <tissue evidence="11">Leaf</tissue>
    </source>
</reference>
<keyword evidence="12" id="KW-1185">Reference proteome</keyword>
<dbReference type="GO" id="GO:0003677">
    <property type="term" value="F:DNA binding"/>
    <property type="evidence" value="ECO:0007669"/>
    <property type="project" value="InterPro"/>
</dbReference>
<dbReference type="InterPro" id="IPR000969">
    <property type="entry name" value="SSRP1/POB3"/>
</dbReference>
<keyword evidence="2 9" id="KW-0158">Chromosome</keyword>
<comment type="subcellular location">
    <subcellularLocation>
        <location evidence="9">Nucleus</location>
    </subcellularLocation>
    <subcellularLocation>
        <location evidence="9">Chromosome</location>
    </subcellularLocation>
</comment>
<sequence>METSRTLKCVPEIYTKWSKHNEPRKNHLTVPPDFAGYDGFQGTGKLRLVPGWVIWRQDGRHHSTLKLPISDIVKITCTKVPRSCCFDIQMKDGNIYSFRGFKNMDRNEVINFFNEHGIQVVEEELAISGKNWGELDITGHRLSMTADKKTLFRLPLGEVSNVKVLDKNEVTLEFHKDDLMRAHEKDGLAEMTFHFPDNGPVSGVEEVITPADAFKKLLDSKEGIGYSADGDALVEFDSIDVLNLMAPSASSFKMHLKHFILEHNDRKYKIMYQSVVSVIVVQKKSTRVVIGIHPSLVIDQTRIRDIVIKFPKNVVVHKELSVNGKLFEEKLKGKVDKSYQGFIQDVFIRVFGGLSGVVPTYVSGCLVKSCFKNKEGDLFLLEDRMLFVPTPSTEIPHDEILDTEILGLRGGSFDISIQLKTKDNLVITEIRRKDLKRLLDYMKYVKRFGNLNA</sequence>
<dbReference type="InterPro" id="IPR013719">
    <property type="entry name" value="RTT106/SPT16-like_middle_dom"/>
</dbReference>
<keyword evidence="6 9" id="KW-0804">Transcription</keyword>
<evidence type="ECO:0000259" key="10">
    <source>
        <dbReference type="SMART" id="SM01287"/>
    </source>
</evidence>
<evidence type="ECO:0000256" key="8">
    <source>
        <dbReference type="ARBA" id="ARBA00023242"/>
    </source>
</evidence>
<organism evidence="11 12">
    <name type="scientific">Artemisia annua</name>
    <name type="common">Sweet wormwood</name>
    <dbReference type="NCBI Taxonomy" id="35608"/>
    <lineage>
        <taxon>Eukaryota</taxon>
        <taxon>Viridiplantae</taxon>
        <taxon>Streptophyta</taxon>
        <taxon>Embryophyta</taxon>
        <taxon>Tracheophyta</taxon>
        <taxon>Spermatophyta</taxon>
        <taxon>Magnoliopsida</taxon>
        <taxon>eudicotyledons</taxon>
        <taxon>Gunneridae</taxon>
        <taxon>Pentapetalae</taxon>
        <taxon>asterids</taxon>
        <taxon>campanulids</taxon>
        <taxon>Asterales</taxon>
        <taxon>Asteraceae</taxon>
        <taxon>Asteroideae</taxon>
        <taxon>Anthemideae</taxon>
        <taxon>Artemisiinae</taxon>
        <taxon>Artemisia</taxon>
    </lineage>
</organism>
<evidence type="ECO:0000256" key="9">
    <source>
        <dbReference type="RuleBase" id="RU364013"/>
    </source>
</evidence>
<accession>A0A2U1PJ27</accession>
<protein>
    <recommendedName>
        <fullName evidence="9">FACT complex subunit SSRP1</fullName>
    </recommendedName>
</protein>
<comment type="similarity">
    <text evidence="1 9">Belongs to the SSRP1 family.</text>
</comment>
<comment type="function">
    <text evidence="9">Component of the FACT complex, a general chromatin factor that acts to reorganize nucleosomes. The FACT complex is involved in multiple processes that require DNA as a template such as mRNA elongation, DNA replication and DNA repair. During transcription elongation the FACT complex acts as a histone chaperone that both destabilizes and restores nucleosomal structure. It facilitates the passage of RNA polymerase II and transcription by promoting the dissociation of one histone H2A-H2B dimer from the nucleosome, then subsequently promotes the reestablishment of the nucleosome following the passage of RNA polymerase II.</text>
</comment>